<evidence type="ECO:0000313" key="1">
    <source>
        <dbReference type="EMBL" id="OHA31424.1"/>
    </source>
</evidence>
<protein>
    <submittedName>
        <fullName evidence="1">Uncharacterized protein</fullName>
    </submittedName>
</protein>
<name>A0A1G2N5M2_9BACT</name>
<gene>
    <name evidence="1" type="ORF">A3B11_01885</name>
</gene>
<proteinExistence type="predicted"/>
<sequence>MLKNLNDETGSPKKYLHTLMETLPAALNHEIETLDINICIKMSLHESVQVFFWDLNYQF</sequence>
<reference evidence="1 2" key="1">
    <citation type="journal article" date="2016" name="Nat. Commun.">
        <title>Thousands of microbial genomes shed light on interconnected biogeochemical processes in an aquifer system.</title>
        <authorList>
            <person name="Anantharaman K."/>
            <person name="Brown C.T."/>
            <person name="Hug L.A."/>
            <person name="Sharon I."/>
            <person name="Castelle C.J."/>
            <person name="Probst A.J."/>
            <person name="Thomas B.C."/>
            <person name="Singh A."/>
            <person name="Wilkins M.J."/>
            <person name="Karaoz U."/>
            <person name="Brodie E.L."/>
            <person name="Williams K.H."/>
            <person name="Hubbard S.S."/>
            <person name="Banfield J.F."/>
        </authorList>
    </citation>
    <scope>NUCLEOTIDE SEQUENCE [LARGE SCALE GENOMIC DNA]</scope>
</reference>
<evidence type="ECO:0000313" key="2">
    <source>
        <dbReference type="Proteomes" id="UP000176365"/>
    </source>
</evidence>
<dbReference type="Proteomes" id="UP000176365">
    <property type="component" value="Unassembled WGS sequence"/>
</dbReference>
<dbReference type="EMBL" id="MHRW01000003">
    <property type="protein sequence ID" value="OHA31424.1"/>
    <property type="molecule type" value="Genomic_DNA"/>
</dbReference>
<dbReference type="AlphaFoldDB" id="A0A1G2N5M2"/>
<accession>A0A1G2N5M2</accession>
<organism evidence="1 2">
    <name type="scientific">Candidatus Taylorbacteria bacterium RIFCSPLOWO2_01_FULL_44_26</name>
    <dbReference type="NCBI Taxonomy" id="1802318"/>
    <lineage>
        <taxon>Bacteria</taxon>
        <taxon>Candidatus Tayloriibacteriota</taxon>
    </lineage>
</organism>
<comment type="caution">
    <text evidence="1">The sequence shown here is derived from an EMBL/GenBank/DDBJ whole genome shotgun (WGS) entry which is preliminary data.</text>
</comment>